<reference evidence="1 2" key="1">
    <citation type="submission" date="2020-04" db="EMBL/GenBank/DDBJ databases">
        <title>Genome analysis and antimicrobial resistance characteristics of Chryseobacterium aquaticum isolated from farmed salmonids.</title>
        <authorList>
            <person name="Saticioglu I.B."/>
            <person name="Duman M."/>
            <person name="Altun S."/>
        </authorList>
    </citation>
    <scope>NUCLEOTIDE SEQUENCE [LARGE SCALE GENOMIC DNA]</scope>
    <source>
        <strain evidence="1 2">C-174</strain>
    </source>
</reference>
<dbReference type="RefSeq" id="WP_162838164.1">
    <property type="nucleotide sequence ID" value="NZ_JABCJF010000002.1"/>
</dbReference>
<proteinExistence type="predicted"/>
<organism evidence="1 2">
    <name type="scientific">Chryseobacterium aquaticum</name>
    <dbReference type="NCBI Taxonomy" id="452084"/>
    <lineage>
        <taxon>Bacteria</taxon>
        <taxon>Pseudomonadati</taxon>
        <taxon>Bacteroidota</taxon>
        <taxon>Flavobacteriia</taxon>
        <taxon>Flavobacteriales</taxon>
        <taxon>Weeksellaceae</taxon>
        <taxon>Chryseobacterium group</taxon>
        <taxon>Chryseobacterium</taxon>
    </lineage>
</organism>
<dbReference type="NCBIfam" id="NF047798">
    <property type="entry name" value="leader_Chryseo"/>
    <property type="match status" value="1"/>
</dbReference>
<dbReference type="InterPro" id="IPR058074">
    <property type="entry name" value="Bacteriocin-like"/>
</dbReference>
<comment type="caution">
    <text evidence="1">The sequence shown here is derived from an EMBL/GenBank/DDBJ whole genome shotgun (WGS) entry which is preliminary data.</text>
</comment>
<gene>
    <name evidence="1" type="ORF">HIO71_04260</name>
</gene>
<dbReference type="AlphaFoldDB" id="A0A848N4T9"/>
<protein>
    <recommendedName>
        <fullName evidence="3">Bacteriocin</fullName>
    </recommendedName>
</protein>
<sequence>MKNLKKLARNQMKEISGAGLIITGCSKNCCPTDGKPRCPGLICPAVVCPQYV</sequence>
<evidence type="ECO:0000313" key="2">
    <source>
        <dbReference type="Proteomes" id="UP000548067"/>
    </source>
</evidence>
<dbReference type="Proteomes" id="UP000548067">
    <property type="component" value="Unassembled WGS sequence"/>
</dbReference>
<dbReference type="PROSITE" id="PS51257">
    <property type="entry name" value="PROKAR_LIPOPROTEIN"/>
    <property type="match status" value="1"/>
</dbReference>
<evidence type="ECO:0008006" key="3">
    <source>
        <dbReference type="Google" id="ProtNLM"/>
    </source>
</evidence>
<evidence type="ECO:0000313" key="1">
    <source>
        <dbReference type="EMBL" id="NMR33419.1"/>
    </source>
</evidence>
<name>A0A848N4T9_9FLAO</name>
<accession>A0A848N4T9</accession>
<dbReference type="EMBL" id="JABCJF010000002">
    <property type="protein sequence ID" value="NMR33419.1"/>
    <property type="molecule type" value="Genomic_DNA"/>
</dbReference>